<feature type="region of interest" description="Disordered" evidence="1">
    <location>
        <begin position="287"/>
        <end position="339"/>
    </location>
</feature>
<name>A0A2C5YMR9_9HYPO</name>
<dbReference type="Pfam" id="PF21666">
    <property type="entry name" value="DUF4246_N"/>
    <property type="match status" value="1"/>
</dbReference>
<protein>
    <submittedName>
        <fullName evidence="4">Uncharacterized protein</fullName>
    </submittedName>
</protein>
<feature type="domain" description="DUF4246" evidence="3">
    <location>
        <begin position="11"/>
        <end position="80"/>
    </location>
</feature>
<dbReference type="PANTHER" id="PTHR33119:SF1">
    <property type="entry name" value="FE2OG DIOXYGENASE DOMAIN-CONTAINING PROTEIN"/>
    <property type="match status" value="1"/>
</dbReference>
<gene>
    <name evidence="4" type="ORF">CDD80_5721</name>
</gene>
<evidence type="ECO:0000259" key="3">
    <source>
        <dbReference type="Pfam" id="PF21666"/>
    </source>
</evidence>
<dbReference type="OrthoDB" id="415532at2759"/>
<dbReference type="EMBL" id="NJES01000585">
    <property type="protein sequence ID" value="PHH70795.1"/>
    <property type="molecule type" value="Genomic_DNA"/>
</dbReference>
<comment type="caution">
    <text evidence="4">The sequence shown here is derived from an EMBL/GenBank/DDBJ whole genome shotgun (WGS) entry which is preliminary data.</text>
</comment>
<dbReference type="STRING" id="2004952.A0A2C5YMR9"/>
<organism evidence="4 5">
    <name type="scientific">Ophiocordyceps camponoti-rufipedis</name>
    <dbReference type="NCBI Taxonomy" id="2004952"/>
    <lineage>
        <taxon>Eukaryota</taxon>
        <taxon>Fungi</taxon>
        <taxon>Dikarya</taxon>
        <taxon>Ascomycota</taxon>
        <taxon>Pezizomycotina</taxon>
        <taxon>Sordariomycetes</taxon>
        <taxon>Hypocreomycetidae</taxon>
        <taxon>Hypocreales</taxon>
        <taxon>Ophiocordycipitaceae</taxon>
        <taxon>Ophiocordyceps</taxon>
    </lineage>
</organism>
<proteinExistence type="predicted"/>
<evidence type="ECO:0000313" key="4">
    <source>
        <dbReference type="EMBL" id="PHH70795.1"/>
    </source>
</evidence>
<evidence type="ECO:0000313" key="5">
    <source>
        <dbReference type="Proteomes" id="UP000226431"/>
    </source>
</evidence>
<dbReference type="Proteomes" id="UP000226431">
    <property type="component" value="Unassembled WGS sequence"/>
</dbReference>
<feature type="compositionally biased region" description="Polar residues" evidence="1">
    <location>
        <begin position="606"/>
        <end position="623"/>
    </location>
</feature>
<feature type="domain" description="DUF4246" evidence="2">
    <location>
        <begin position="98"/>
        <end position="571"/>
    </location>
</feature>
<feature type="region of interest" description="Disordered" evidence="1">
    <location>
        <begin position="600"/>
        <end position="623"/>
    </location>
</feature>
<sequence length="623" mass="71999">MATPTPNQFKVPGFGLPADYFPEEDEHFPMLFGSEDRDWAAVTLTLREMCMLRFVEEISNKPEWWIKVFDPEISGRWKAEALAMKWTKYRRYADFTPAMADACITELRHKAEMYKETGLMPVFDYSACVIKSDSIVSPALWQELRDAVAPLENIPEDRKDWHPGSDGKVLNLVHPSLYPLVFGRTRILPDKRISVDDALDHFNQGEVIDVPESDMDTQFLSRKFQWLPCDVLIDRRHAKIESYVNNLHPQKHAAIYPVLERFIEAALTSWDIVYRWPSEFRTQRLIPMEAHSDQDSGIEYESEAEEETPNRQYEEGDDEGGDDDGDEEESWSSDDDGVHHISYEERKRRDISWFLKTHPMKLPDCKPNKHKVKIQASDVNLIAPMLRLPTDQTATKEGVPAGKRRIQVIVKLANIQLDPSKPSYDGGSWHLEGMLNERICATALFYYDSHNVTDNSLEFRTTANADSLDEPDEDYEDDFEYEQYDRPSLARLFGINTNLQDKTQTIGGVLTRHERALFFPNIYQHRVSPFRLADDTKPGHRKILALFLVDPAVPIISTANVPPQQGDWGQDAQRNMANEDMGQPAISEEEAKRYREKLIQERTRRQAQASDRLTQTEWTFCEH</sequence>
<dbReference type="InterPro" id="IPR049207">
    <property type="entry name" value="DUF4246_N"/>
</dbReference>
<dbReference type="InterPro" id="IPR049192">
    <property type="entry name" value="DUF4246_C"/>
</dbReference>
<keyword evidence="5" id="KW-1185">Reference proteome</keyword>
<dbReference type="Pfam" id="PF14033">
    <property type="entry name" value="DUF4246"/>
    <property type="match status" value="1"/>
</dbReference>
<evidence type="ECO:0000259" key="2">
    <source>
        <dbReference type="Pfam" id="PF14033"/>
    </source>
</evidence>
<dbReference type="AlphaFoldDB" id="A0A2C5YMR9"/>
<reference evidence="4 5" key="1">
    <citation type="submission" date="2017-06" db="EMBL/GenBank/DDBJ databases">
        <title>Ant-infecting Ophiocordyceps genomes reveal a high diversity of potential behavioral manipulation genes and a possible major role for enterotoxins.</title>
        <authorList>
            <person name="De Bekker C."/>
            <person name="Evans H.C."/>
            <person name="Brachmann A."/>
            <person name="Hughes D.P."/>
        </authorList>
    </citation>
    <scope>NUCLEOTIDE SEQUENCE [LARGE SCALE GENOMIC DNA]</scope>
    <source>
        <strain evidence="4 5">Map16</strain>
    </source>
</reference>
<dbReference type="InterPro" id="IPR025340">
    <property type="entry name" value="DUF4246"/>
</dbReference>
<feature type="compositionally biased region" description="Acidic residues" evidence="1">
    <location>
        <begin position="315"/>
        <end position="335"/>
    </location>
</feature>
<accession>A0A2C5YMR9</accession>
<feature type="compositionally biased region" description="Acidic residues" evidence="1">
    <location>
        <begin position="296"/>
        <end position="307"/>
    </location>
</feature>
<dbReference type="PANTHER" id="PTHR33119">
    <property type="entry name" value="IFI3P"/>
    <property type="match status" value="1"/>
</dbReference>
<evidence type="ECO:0000256" key="1">
    <source>
        <dbReference type="SAM" id="MobiDB-lite"/>
    </source>
</evidence>